<sequence>MSRHDEIKNAYKSLGGEATFYDGMITCSTLPGKAVCKLVWNMNKRKNDRYLELALSGIPQGFGGRMLEVPVGTGVLSMPVYETLPDADITCVDYSPEMMERARRQAEKRGLKNVHFQQGDVGKLPFPDESFDLVLSLNGFHAFPDKEAAYREVFRVLKPGGIFCGCFYVRGEHKRTDWFVEKIYTPKGYFTPPYETAGSLEMRLKSMYRKAQVKTVEGMAAFRCRKGSSGGK</sequence>
<name>A0AC61RSX7_9FIRM</name>
<evidence type="ECO:0000313" key="2">
    <source>
        <dbReference type="Proteomes" id="UP000304953"/>
    </source>
</evidence>
<evidence type="ECO:0000313" key="1">
    <source>
        <dbReference type="EMBL" id="TGY93474.1"/>
    </source>
</evidence>
<dbReference type="Proteomes" id="UP000304953">
    <property type="component" value="Unassembled WGS sequence"/>
</dbReference>
<organism evidence="1 2">
    <name type="scientific">Petralouisia muris</name>
    <dbReference type="NCBI Taxonomy" id="3032872"/>
    <lineage>
        <taxon>Bacteria</taxon>
        <taxon>Bacillati</taxon>
        <taxon>Bacillota</taxon>
        <taxon>Clostridia</taxon>
        <taxon>Lachnospirales</taxon>
        <taxon>Lachnospiraceae</taxon>
        <taxon>Petralouisia</taxon>
    </lineage>
</organism>
<comment type="caution">
    <text evidence="1">The sequence shown here is derived from an EMBL/GenBank/DDBJ whole genome shotgun (WGS) entry which is preliminary data.</text>
</comment>
<keyword evidence="1" id="KW-0808">Transferase</keyword>
<dbReference type="EMBL" id="SRYA01000043">
    <property type="protein sequence ID" value="TGY93474.1"/>
    <property type="molecule type" value="Genomic_DNA"/>
</dbReference>
<keyword evidence="1" id="KW-0489">Methyltransferase</keyword>
<proteinExistence type="predicted"/>
<reference evidence="1" key="1">
    <citation type="submission" date="2019-04" db="EMBL/GenBank/DDBJ databases">
        <title>Microbes associate with the intestines of laboratory mice.</title>
        <authorList>
            <person name="Navarre W."/>
            <person name="Wong E."/>
            <person name="Huang K."/>
            <person name="Tropini C."/>
            <person name="Ng K."/>
            <person name="Yu B."/>
        </authorList>
    </citation>
    <scope>NUCLEOTIDE SEQUENCE</scope>
    <source>
        <strain evidence="1">NM01_1-7b</strain>
    </source>
</reference>
<accession>A0AC61RSX7</accession>
<keyword evidence="2" id="KW-1185">Reference proteome</keyword>
<gene>
    <name evidence="1" type="ORF">E5329_18335</name>
</gene>
<protein>
    <submittedName>
        <fullName evidence="1">Class I SAM-dependent methyltransferase</fullName>
    </submittedName>
</protein>